<keyword evidence="4" id="KW-0678">Repressor</keyword>
<keyword evidence="14" id="KW-1185">Reference proteome</keyword>
<keyword evidence="6" id="KW-0156">Chromatin regulator</keyword>
<feature type="region of interest" description="Disordered" evidence="11">
    <location>
        <begin position="1"/>
        <end position="22"/>
    </location>
</feature>
<organism evidence="13 14">
    <name type="scientific">Dimorphilus gyrociliatus</name>
    <dbReference type="NCBI Taxonomy" id="2664684"/>
    <lineage>
        <taxon>Eukaryota</taxon>
        <taxon>Metazoa</taxon>
        <taxon>Spiralia</taxon>
        <taxon>Lophotrochozoa</taxon>
        <taxon>Annelida</taxon>
        <taxon>Polychaeta</taxon>
        <taxon>Polychaeta incertae sedis</taxon>
        <taxon>Dinophilidae</taxon>
        <taxon>Dimorphilus</taxon>
    </lineage>
</organism>
<dbReference type="Proteomes" id="UP000549394">
    <property type="component" value="Unassembled WGS sequence"/>
</dbReference>
<sequence>MIRYPIRPAPSGFERGKNTAPINDAANPNYSLIELQKLHAHQQQILMEHFSQAQLKMSLAQDRQRHVLQMQLAELEHHKSLAAQEENQKAVVLKKLEELKKKNKDKESAEASSAVKEILRNKIQSKQKEKGGIGSPPLKNQWGQTHHGSLEQQSPPAHGSSPPYRAAHLYGPYDDLDHPLRKVSSEPNLKVRLALKQKMLERRSSPLLQQRRERLKRTNPISIEALPNSNPDSGPNSPHSSQVSTDSTPGSCEDSSAVQHLNKMISLPDMTRAIPHLPPPTLSNAHDKIPHTFPAPYISGFIPPSFGVPFTVPADSTTTTNANDLIRLQHQYAAAIAAVSVTLNRTTSAPIPVPNAVSNDKLSLAKQQLQSKLLHKSKELRSSTEEEEDVVVVGSPKNDQPLALVTNSKHLRKARTTSRDSPPSPLIKAKFSSCNSSVDERSTSVGLVYDEDTLKHDCVCGEHERHPEHPERLKSIWTHISAANLVEKSIRIKCRKASMVELQTCHSEPYSLLYGTTGPNRNQLDKMMFIGTQKFYTLPCGGIGVDPDTVWNEEWTPMAARMAAGGSIELAHKVLMGEISSGFALVRPPGHHAEPTRPMGFCYFNNIAIATKSLLDRAKLRRILVVDWDVHHGNSTQSIFYADSRVLYISLHRHDDGNFFPGTGAPTECGIDMGLGFNVNIAFSGKLNPPMGDAEYLAAFRSVVMPIALSFEPEIVLVSAGFDGASGHPAPLGGYNLSPALFGWMTKQLKQLAQGRLVLVLEGGYELKSTVESCEQCVRALLSEQTSMISDEQLQKRPFPSAVSTIEEVVRLQQPYWPFLDRHLKYIDMAHVEWCEDGDTVSALASQAASLSMAQRSSYERSSSFNSDSSEPMEEA</sequence>
<dbReference type="PRINTS" id="PR01270">
    <property type="entry name" value="HDASUPER"/>
</dbReference>
<evidence type="ECO:0000256" key="10">
    <source>
        <dbReference type="SAM" id="Coils"/>
    </source>
</evidence>
<reference evidence="13 14" key="1">
    <citation type="submission" date="2020-08" db="EMBL/GenBank/DDBJ databases">
        <authorList>
            <person name="Hejnol A."/>
        </authorList>
    </citation>
    <scope>NUCLEOTIDE SEQUENCE [LARGE SCALE GENOMIC DNA]</scope>
</reference>
<evidence type="ECO:0000256" key="9">
    <source>
        <dbReference type="ARBA" id="ARBA00023242"/>
    </source>
</evidence>
<feature type="region of interest" description="Disordered" evidence="11">
    <location>
        <begin position="202"/>
        <end position="255"/>
    </location>
</feature>
<keyword evidence="8" id="KW-0804">Transcription</keyword>
<feature type="coiled-coil region" evidence="10">
    <location>
        <begin position="68"/>
        <end position="109"/>
    </location>
</feature>
<evidence type="ECO:0000256" key="8">
    <source>
        <dbReference type="ARBA" id="ARBA00023163"/>
    </source>
</evidence>
<gene>
    <name evidence="13" type="ORF">DGYR_LOCUS6299</name>
</gene>
<name>A0A7I8VT71_9ANNE</name>
<dbReference type="InterPro" id="IPR023696">
    <property type="entry name" value="Ureohydrolase_dom_sf"/>
</dbReference>
<dbReference type="GO" id="GO:0040029">
    <property type="term" value="P:epigenetic regulation of gene expression"/>
    <property type="evidence" value="ECO:0007669"/>
    <property type="project" value="TreeGrafter"/>
</dbReference>
<dbReference type="InterPro" id="IPR000286">
    <property type="entry name" value="HDACs"/>
</dbReference>
<evidence type="ECO:0000256" key="4">
    <source>
        <dbReference type="ARBA" id="ARBA00022491"/>
    </source>
</evidence>
<accession>A0A7I8VT71</accession>
<comment type="caution">
    <text evidence="13">The sequence shown here is derived from an EMBL/GenBank/DDBJ whole genome shotgun (WGS) entry which is preliminary data.</text>
</comment>
<feature type="compositionally biased region" description="Low complexity" evidence="11">
    <location>
        <begin position="853"/>
        <end position="870"/>
    </location>
</feature>
<evidence type="ECO:0000256" key="6">
    <source>
        <dbReference type="ARBA" id="ARBA00022853"/>
    </source>
</evidence>
<evidence type="ECO:0000256" key="5">
    <source>
        <dbReference type="ARBA" id="ARBA00022801"/>
    </source>
</evidence>
<dbReference type="GO" id="GO:0141221">
    <property type="term" value="F:histone deacetylase activity, hydrolytic mechanism"/>
    <property type="evidence" value="ECO:0007669"/>
    <property type="project" value="UniProtKB-EC"/>
</dbReference>
<dbReference type="EMBL" id="CAJFCJ010000007">
    <property type="protein sequence ID" value="CAD5117814.1"/>
    <property type="molecule type" value="Genomic_DNA"/>
</dbReference>
<keyword evidence="5" id="KW-0378">Hydrolase</keyword>
<dbReference type="InterPro" id="IPR023801">
    <property type="entry name" value="His_deacetylse_dom"/>
</dbReference>
<keyword evidence="7" id="KW-0805">Transcription regulation</keyword>
<protein>
    <recommendedName>
        <fullName evidence="3">histone deacetylase</fullName>
        <ecNumber evidence="3">3.5.1.98</ecNumber>
    </recommendedName>
</protein>
<dbReference type="InterPro" id="IPR037138">
    <property type="entry name" value="His_deacetylse_dom_sf"/>
</dbReference>
<comment type="subcellular location">
    <subcellularLocation>
        <location evidence="1">Nucleus</location>
    </subcellularLocation>
</comment>
<dbReference type="AlphaFoldDB" id="A0A7I8VT71"/>
<feature type="compositionally biased region" description="Polar residues" evidence="11">
    <location>
        <begin position="141"/>
        <end position="155"/>
    </location>
</feature>
<feature type="compositionally biased region" description="Low complexity" evidence="11">
    <location>
        <begin position="227"/>
        <end position="241"/>
    </location>
</feature>
<evidence type="ECO:0000313" key="14">
    <source>
        <dbReference type="Proteomes" id="UP000549394"/>
    </source>
</evidence>
<dbReference type="GO" id="GO:0000118">
    <property type="term" value="C:histone deacetylase complex"/>
    <property type="evidence" value="ECO:0007669"/>
    <property type="project" value="TreeGrafter"/>
</dbReference>
<comment type="similarity">
    <text evidence="2">Belongs to the histone deacetylase family. HD type 2 subfamily.</text>
</comment>
<dbReference type="PANTHER" id="PTHR10625">
    <property type="entry name" value="HISTONE DEACETYLASE HDAC1-RELATED"/>
    <property type="match status" value="1"/>
</dbReference>
<dbReference type="Pfam" id="PF00850">
    <property type="entry name" value="Hist_deacetyl"/>
    <property type="match status" value="1"/>
</dbReference>
<dbReference type="OrthoDB" id="5232919at2759"/>
<dbReference type="SUPFAM" id="SSF52768">
    <property type="entry name" value="Arginase/deacetylase"/>
    <property type="match status" value="1"/>
</dbReference>
<dbReference type="PANTHER" id="PTHR10625:SF5">
    <property type="entry name" value="HISTONE DEACETYLASE"/>
    <property type="match status" value="1"/>
</dbReference>
<dbReference type="EC" id="3.5.1.98" evidence="3"/>
<evidence type="ECO:0000256" key="3">
    <source>
        <dbReference type="ARBA" id="ARBA00012111"/>
    </source>
</evidence>
<evidence type="ECO:0000256" key="1">
    <source>
        <dbReference type="ARBA" id="ARBA00004123"/>
    </source>
</evidence>
<evidence type="ECO:0000259" key="12">
    <source>
        <dbReference type="Pfam" id="PF00850"/>
    </source>
</evidence>
<feature type="domain" description="Histone deacetylase" evidence="12">
    <location>
        <begin position="466"/>
        <end position="781"/>
    </location>
</feature>
<keyword evidence="10" id="KW-0175">Coiled coil</keyword>
<evidence type="ECO:0000256" key="11">
    <source>
        <dbReference type="SAM" id="MobiDB-lite"/>
    </source>
</evidence>
<evidence type="ECO:0000256" key="7">
    <source>
        <dbReference type="ARBA" id="ARBA00023015"/>
    </source>
</evidence>
<feature type="region of interest" description="Disordered" evidence="11">
    <location>
        <begin position="123"/>
        <end position="172"/>
    </location>
</feature>
<proteinExistence type="inferred from homology"/>
<evidence type="ECO:0000313" key="13">
    <source>
        <dbReference type="EMBL" id="CAD5117814.1"/>
    </source>
</evidence>
<feature type="compositionally biased region" description="Polar residues" evidence="11">
    <location>
        <begin position="242"/>
        <end position="255"/>
    </location>
</feature>
<keyword evidence="9" id="KW-0539">Nucleus</keyword>
<feature type="region of interest" description="Disordered" evidence="11">
    <location>
        <begin position="853"/>
        <end position="876"/>
    </location>
</feature>
<evidence type="ECO:0000256" key="2">
    <source>
        <dbReference type="ARBA" id="ARBA00007738"/>
    </source>
</evidence>
<dbReference type="Gene3D" id="3.40.800.20">
    <property type="entry name" value="Histone deacetylase domain"/>
    <property type="match status" value="1"/>
</dbReference>